<evidence type="ECO:0000313" key="1">
    <source>
        <dbReference type="EMBL" id="RKR96234.1"/>
    </source>
</evidence>
<dbReference type="EMBL" id="RBKV01000001">
    <property type="protein sequence ID" value="RKR96234.1"/>
    <property type="molecule type" value="Genomic_DNA"/>
</dbReference>
<sequence>MPHERETPDPVTALVDARARYPSIGSGSFYDEVLVEVQGRAAESGCLGKADIGALLLWKRLNLSSPWTRELNEMPDARVKAVTRAACDVAKDGDLSIPEAASAGRMALLGLPGCTSGPAVPSTILTACAPDRMAVYDRRVVAALRDLGFGAPGRYSRYMATVCDIVAMVEAGSDLVWCPRDVDMALFMLGGPE</sequence>
<gene>
    <name evidence="1" type="ORF">DFJ75_3074</name>
</gene>
<accession>A0A495K6Q4</accession>
<comment type="caution">
    <text evidence="1">The sequence shown here is derived from an EMBL/GenBank/DDBJ whole genome shotgun (WGS) entry which is preliminary data.</text>
</comment>
<protein>
    <submittedName>
        <fullName evidence="1">Uncharacterized protein</fullName>
    </submittedName>
</protein>
<evidence type="ECO:0000313" key="2">
    <source>
        <dbReference type="Proteomes" id="UP000274762"/>
    </source>
</evidence>
<name>A0A495K6Q4_WILMA</name>
<proteinExistence type="predicted"/>
<dbReference type="AlphaFoldDB" id="A0A495K6Q4"/>
<dbReference type="Proteomes" id="UP000274762">
    <property type="component" value="Unassembled WGS sequence"/>
</dbReference>
<reference evidence="1 2" key="1">
    <citation type="submission" date="2018-10" db="EMBL/GenBank/DDBJ databases">
        <title>Sequencing the genomes of 1000 actinobacteria strains.</title>
        <authorList>
            <person name="Klenk H.-P."/>
        </authorList>
    </citation>
    <scope>NUCLEOTIDE SEQUENCE [LARGE SCALE GENOMIC DNA]</scope>
    <source>
        <strain evidence="1 2">DSM 44343</strain>
    </source>
</reference>
<organism evidence="1 2">
    <name type="scientific">Williamsia marianensis</name>
    <dbReference type="NCBI Taxonomy" id="85044"/>
    <lineage>
        <taxon>Bacteria</taxon>
        <taxon>Bacillati</taxon>
        <taxon>Actinomycetota</taxon>
        <taxon>Actinomycetes</taxon>
        <taxon>Mycobacteriales</taxon>
        <taxon>Nocardiaceae</taxon>
        <taxon>Williamsia</taxon>
    </lineage>
</organism>